<protein>
    <submittedName>
        <fullName evidence="1">Gram-positive sporulation control protein Spo0M</fullName>
    </submittedName>
</protein>
<dbReference type="PANTHER" id="PTHR40053:SF1">
    <property type="entry name" value="SPORULATION-CONTROL PROTEIN SPO0M"/>
    <property type="match status" value="1"/>
</dbReference>
<dbReference type="PANTHER" id="PTHR40053">
    <property type="entry name" value="SPORULATION-CONTROL PROTEIN SPO0M"/>
    <property type="match status" value="1"/>
</dbReference>
<name>A0A0J1GUZ6_9GAMM</name>
<sequence>MFKKMMASLGVGAAKVDTVLEQTSVFQGESLRGLVKITGGDVEQHIDAITIKLNCEMKVESDDNGVSYQTITLGHVCATEPFEIGAGEERHVPFTLQLHDEIPVTAVNARYNQCKVWLETELDIDFALDPSDRDYIEIKPLPVVEKIISIIEQAGFEMVKADVESGYCRGNGFESVSGCYQELEFSNGAFLDKKEIELTFILNGNYVHCLTEIDRRFSGGDQYRSFTLSRSATEGEIRQALLPTLGL</sequence>
<evidence type="ECO:0000313" key="1">
    <source>
        <dbReference type="EMBL" id="KLV03461.1"/>
    </source>
</evidence>
<evidence type="ECO:0000313" key="2">
    <source>
        <dbReference type="Proteomes" id="UP000036097"/>
    </source>
</evidence>
<dbReference type="Pfam" id="PF07070">
    <property type="entry name" value="Spo0M"/>
    <property type="match status" value="1"/>
</dbReference>
<dbReference type="RefSeq" id="WP_047880554.1">
    <property type="nucleotide sequence ID" value="NZ_LDOT01000033.1"/>
</dbReference>
<accession>A0A0J1GUZ6</accession>
<organism evidence="1 2">
    <name type="scientific">Photobacterium aquae</name>
    <dbReference type="NCBI Taxonomy" id="1195763"/>
    <lineage>
        <taxon>Bacteria</taxon>
        <taxon>Pseudomonadati</taxon>
        <taxon>Pseudomonadota</taxon>
        <taxon>Gammaproteobacteria</taxon>
        <taxon>Vibrionales</taxon>
        <taxon>Vibrionaceae</taxon>
        <taxon>Photobacterium</taxon>
    </lineage>
</organism>
<dbReference type="AlphaFoldDB" id="A0A0J1GUZ6"/>
<dbReference type="PATRIC" id="fig|1195763.3.peg.4139"/>
<dbReference type="Proteomes" id="UP000036097">
    <property type="component" value="Unassembled WGS sequence"/>
</dbReference>
<proteinExistence type="predicted"/>
<dbReference type="EMBL" id="LDOT01000033">
    <property type="protein sequence ID" value="KLV03461.1"/>
    <property type="molecule type" value="Genomic_DNA"/>
</dbReference>
<dbReference type="OrthoDB" id="2351239at2"/>
<keyword evidence="2" id="KW-1185">Reference proteome</keyword>
<gene>
    <name evidence="1" type="ORF">ABT56_19345</name>
</gene>
<dbReference type="STRING" id="1195763.ABT56_19345"/>
<dbReference type="InterPro" id="IPR009776">
    <property type="entry name" value="Spore_0_M"/>
</dbReference>
<comment type="caution">
    <text evidence="1">The sequence shown here is derived from an EMBL/GenBank/DDBJ whole genome shotgun (WGS) entry which is preliminary data.</text>
</comment>
<reference evidence="1 2" key="1">
    <citation type="submission" date="2015-05" db="EMBL/GenBank/DDBJ databases">
        <title>Photobacterium galathea sp. nov.</title>
        <authorList>
            <person name="Machado H."/>
            <person name="Gram L."/>
        </authorList>
    </citation>
    <scope>NUCLEOTIDE SEQUENCE [LARGE SCALE GENOMIC DNA]</scope>
    <source>
        <strain evidence="1 2">CGMCC 1.12159</strain>
    </source>
</reference>